<organism evidence="1 2">
    <name type="scientific">Gigaspora margarita</name>
    <dbReference type="NCBI Taxonomy" id="4874"/>
    <lineage>
        <taxon>Eukaryota</taxon>
        <taxon>Fungi</taxon>
        <taxon>Fungi incertae sedis</taxon>
        <taxon>Mucoromycota</taxon>
        <taxon>Glomeromycotina</taxon>
        <taxon>Glomeromycetes</taxon>
        <taxon>Diversisporales</taxon>
        <taxon>Gigasporaceae</taxon>
        <taxon>Gigaspora</taxon>
    </lineage>
</organism>
<dbReference type="InterPro" id="IPR036396">
    <property type="entry name" value="Cyt_P450_sf"/>
</dbReference>
<dbReference type="Proteomes" id="UP000789901">
    <property type="component" value="Unassembled WGS sequence"/>
</dbReference>
<reference evidence="1 2" key="1">
    <citation type="submission" date="2021-06" db="EMBL/GenBank/DDBJ databases">
        <authorList>
            <person name="Kallberg Y."/>
            <person name="Tangrot J."/>
            <person name="Rosling A."/>
        </authorList>
    </citation>
    <scope>NUCLEOTIDE SEQUENCE [LARGE SCALE GENOMIC DNA]</scope>
    <source>
        <strain evidence="1 2">120-4 pot B 10/14</strain>
    </source>
</reference>
<dbReference type="SUPFAM" id="SSF48264">
    <property type="entry name" value="Cytochrome P450"/>
    <property type="match status" value="1"/>
</dbReference>
<feature type="non-terminal residue" evidence="1">
    <location>
        <position position="1"/>
    </location>
</feature>
<gene>
    <name evidence="1" type="ORF">GMARGA_LOCUS24753</name>
</gene>
<keyword evidence="2" id="KW-1185">Reference proteome</keyword>
<protein>
    <submittedName>
        <fullName evidence="1">45249_t:CDS:1</fullName>
    </submittedName>
</protein>
<sequence>ILKISNIDIDGWTYNLNKKFGQNGIFEFNMAVAKKLRSIVTSIIGDLIFEEMINYLSDLKNPNDDSTIIDASIWMHNFSKRRKEIEKIVTSSNFDSKQLGNDLLTSMIIANTQYEIHSQINVDTSLLRPMTDDEILGVLFELFLPSDTNPTVKMKLLEEIKTVFKDDLTRPVTLEDLDKLKYC</sequence>
<dbReference type="EMBL" id="CAJVQB010026507">
    <property type="protein sequence ID" value="CAG8808702.1"/>
    <property type="molecule type" value="Genomic_DNA"/>
</dbReference>
<comment type="caution">
    <text evidence="1">The sequence shown here is derived from an EMBL/GenBank/DDBJ whole genome shotgun (WGS) entry which is preliminary data.</text>
</comment>
<proteinExistence type="predicted"/>
<name>A0ABN7VZG1_GIGMA</name>
<accession>A0ABN7VZG1</accession>
<dbReference type="Gene3D" id="1.10.630.10">
    <property type="entry name" value="Cytochrome P450"/>
    <property type="match status" value="1"/>
</dbReference>
<evidence type="ECO:0000313" key="2">
    <source>
        <dbReference type="Proteomes" id="UP000789901"/>
    </source>
</evidence>
<evidence type="ECO:0000313" key="1">
    <source>
        <dbReference type="EMBL" id="CAG8808702.1"/>
    </source>
</evidence>